<feature type="transmembrane region" description="Helical" evidence="1">
    <location>
        <begin position="12"/>
        <end position="35"/>
    </location>
</feature>
<sequence length="336" mass="36117">MVTRARAGTRGQAMAELVLGLGVFVTVLIFGLHFAELTHLSLKAHEAVAAAAWDSTAHRVERPGVDGDSWYDASRIAAPQSTLDTNQRYGNWDGRQSRANGPAPTLVFTRANELITTCTRDTNPGNGFDIAATANAPAYGEPGSLSCVTQGSVSTINVPTQFLDDANNGLFTAPHLTRRAYALCGMGRPAGGAGCQGRLNLLLGDHGLTSDLGEAEECILLQDDVPGLRCANRAFHSLTHDTWDRSMGWTGAPERFAERVTGSSPDGRVTGFYLSFRGEESGTFGEAHERIWQTQPMDYNLAGGVRGTYRVAYNDATSLRASTSTNFVYLGRYTCD</sequence>
<evidence type="ECO:0000313" key="3">
    <source>
        <dbReference type="Proteomes" id="UP000267003"/>
    </source>
</evidence>
<reference evidence="3" key="1">
    <citation type="submission" date="2018-09" db="EMBL/GenBank/DDBJ databases">
        <authorList>
            <person name="Livingstone P.G."/>
            <person name="Whitworth D.E."/>
        </authorList>
    </citation>
    <scope>NUCLEOTIDE SEQUENCE [LARGE SCALE GENOMIC DNA]</scope>
    <source>
        <strain evidence="3">AB050A</strain>
    </source>
</reference>
<dbReference type="AlphaFoldDB" id="A0A3A8R006"/>
<dbReference type="Proteomes" id="UP000267003">
    <property type="component" value="Unassembled WGS sequence"/>
</dbReference>
<evidence type="ECO:0008006" key="4">
    <source>
        <dbReference type="Google" id="ProtNLM"/>
    </source>
</evidence>
<proteinExistence type="predicted"/>
<dbReference type="OrthoDB" id="9820240at2"/>
<keyword evidence="1" id="KW-1133">Transmembrane helix</keyword>
<evidence type="ECO:0000256" key="1">
    <source>
        <dbReference type="SAM" id="Phobius"/>
    </source>
</evidence>
<dbReference type="RefSeq" id="WP_120553677.1">
    <property type="nucleotide sequence ID" value="NZ_RAWK01000009.1"/>
</dbReference>
<name>A0A3A8R006_9BACT</name>
<gene>
    <name evidence="2" type="ORF">D7W81_02400</name>
</gene>
<keyword evidence="1" id="KW-0472">Membrane</keyword>
<dbReference type="EMBL" id="RAWK01000009">
    <property type="protein sequence ID" value="RKH74163.1"/>
    <property type="molecule type" value="Genomic_DNA"/>
</dbReference>
<keyword evidence="1" id="KW-0812">Transmembrane</keyword>
<comment type="caution">
    <text evidence="2">The sequence shown here is derived from an EMBL/GenBank/DDBJ whole genome shotgun (WGS) entry which is preliminary data.</text>
</comment>
<evidence type="ECO:0000313" key="2">
    <source>
        <dbReference type="EMBL" id="RKH74163.1"/>
    </source>
</evidence>
<keyword evidence="3" id="KW-1185">Reference proteome</keyword>
<accession>A0A3A8R006</accession>
<protein>
    <recommendedName>
        <fullName evidence="4">Pilus assembly protein</fullName>
    </recommendedName>
</protein>
<organism evidence="2 3">
    <name type="scientific">Corallococcus aberystwythensis</name>
    <dbReference type="NCBI Taxonomy" id="2316722"/>
    <lineage>
        <taxon>Bacteria</taxon>
        <taxon>Pseudomonadati</taxon>
        <taxon>Myxococcota</taxon>
        <taxon>Myxococcia</taxon>
        <taxon>Myxococcales</taxon>
        <taxon>Cystobacterineae</taxon>
        <taxon>Myxococcaceae</taxon>
        <taxon>Corallococcus</taxon>
    </lineage>
</organism>